<evidence type="ECO:0000256" key="1">
    <source>
        <dbReference type="SAM" id="SignalP"/>
    </source>
</evidence>
<evidence type="ECO:0000313" key="2">
    <source>
        <dbReference type="EMBL" id="SKC81756.1"/>
    </source>
</evidence>
<name>A0A1T5M0L6_9MICO</name>
<protein>
    <submittedName>
        <fullName evidence="2">Uncharacterized protein</fullName>
    </submittedName>
</protein>
<reference evidence="2 3" key="1">
    <citation type="submission" date="2017-02" db="EMBL/GenBank/DDBJ databases">
        <authorList>
            <person name="Peterson S.W."/>
        </authorList>
    </citation>
    <scope>NUCLEOTIDE SEQUENCE [LARGE SCALE GENOMIC DNA]</scope>
    <source>
        <strain evidence="2 3">DSM 21481</strain>
    </source>
</reference>
<feature type="chain" id="PRO_5013046851" evidence="1">
    <location>
        <begin position="26"/>
        <end position="230"/>
    </location>
</feature>
<organism evidence="2 3">
    <name type="scientific">Krasilnikoviella flava</name>
    <dbReference type="NCBI Taxonomy" id="526729"/>
    <lineage>
        <taxon>Bacteria</taxon>
        <taxon>Bacillati</taxon>
        <taxon>Actinomycetota</taxon>
        <taxon>Actinomycetes</taxon>
        <taxon>Micrococcales</taxon>
        <taxon>Promicromonosporaceae</taxon>
        <taxon>Krasilnikoviella</taxon>
    </lineage>
</organism>
<feature type="signal peptide" evidence="1">
    <location>
        <begin position="1"/>
        <end position="25"/>
    </location>
</feature>
<evidence type="ECO:0000313" key="3">
    <source>
        <dbReference type="Proteomes" id="UP000189777"/>
    </source>
</evidence>
<keyword evidence="3" id="KW-1185">Reference proteome</keyword>
<dbReference type="EMBL" id="FUZQ01000008">
    <property type="protein sequence ID" value="SKC81756.1"/>
    <property type="molecule type" value="Genomic_DNA"/>
</dbReference>
<sequence>MKIRSMAAIAAIVSGSLLAASSASAEVLPPVNSDTPIEAPADDGTNGAFDVPGEETTTLLEPFAETVCDPSSTWYKVTSSTKSGKVTAWGLHVKNDSTSETFTFSSDTTSTFTASTTLSGSGSASVGLAKIADVTLGTSAEAGLEGQVATKSSTSRKVTFKTKGKWVIWSGVYTGSGTTGYYKCASNGQSSSRIGYTTGKTFNKARITGLTNCANSVSNRVEVDAKRKCG</sequence>
<dbReference type="RefSeq" id="WP_079576615.1">
    <property type="nucleotide sequence ID" value="NZ_FUZQ01000008.1"/>
</dbReference>
<dbReference type="AlphaFoldDB" id="A0A1T5M0L6"/>
<gene>
    <name evidence="2" type="ORF">SAMN04324258_4294</name>
</gene>
<keyword evidence="1" id="KW-0732">Signal</keyword>
<proteinExistence type="predicted"/>
<dbReference type="Proteomes" id="UP000189777">
    <property type="component" value="Unassembled WGS sequence"/>
</dbReference>
<accession>A0A1T5M0L6</accession>